<organism evidence="12 13">
    <name type="scientific">Solanum verrucosum</name>
    <dbReference type="NCBI Taxonomy" id="315347"/>
    <lineage>
        <taxon>Eukaryota</taxon>
        <taxon>Viridiplantae</taxon>
        <taxon>Streptophyta</taxon>
        <taxon>Embryophyta</taxon>
        <taxon>Tracheophyta</taxon>
        <taxon>Spermatophyta</taxon>
        <taxon>Magnoliopsida</taxon>
        <taxon>eudicotyledons</taxon>
        <taxon>Gunneridae</taxon>
        <taxon>Pentapetalae</taxon>
        <taxon>asterids</taxon>
        <taxon>lamiids</taxon>
        <taxon>Solanales</taxon>
        <taxon>Solanaceae</taxon>
        <taxon>Solanoideae</taxon>
        <taxon>Solaneae</taxon>
        <taxon>Solanum</taxon>
    </lineage>
</organism>
<keyword evidence="5 10" id="KW-0479">Metal-binding</keyword>
<dbReference type="InterPro" id="IPR012334">
    <property type="entry name" value="Pectin_lyas_fold"/>
</dbReference>
<dbReference type="InterPro" id="IPR002022">
    <property type="entry name" value="Pec_lyase"/>
</dbReference>
<evidence type="ECO:0000256" key="4">
    <source>
        <dbReference type="ARBA" id="ARBA00012272"/>
    </source>
</evidence>
<comment type="pathway">
    <text evidence="2 10">Glycan metabolism; pectin degradation; 2-dehydro-3-deoxy-D-gluconate from pectin: step 2/5.</text>
</comment>
<name>A0AAF0Q1P9_SOLVR</name>
<dbReference type="EMBL" id="CP133613">
    <property type="protein sequence ID" value="WMV15147.1"/>
    <property type="molecule type" value="Genomic_DNA"/>
</dbReference>
<keyword evidence="6" id="KW-0732">Signal</keyword>
<keyword evidence="13" id="KW-1185">Reference proteome</keyword>
<protein>
    <recommendedName>
        <fullName evidence="4 10">Pectate lyase</fullName>
        <ecNumber evidence="4 10">4.2.2.2</ecNumber>
    </recommendedName>
</protein>
<dbReference type="PANTHER" id="PTHR31683">
    <property type="entry name" value="PECTATE LYASE 18-RELATED"/>
    <property type="match status" value="1"/>
</dbReference>
<dbReference type="GO" id="GO:0030570">
    <property type="term" value="F:pectate lyase activity"/>
    <property type="evidence" value="ECO:0007669"/>
    <property type="project" value="UniProtKB-EC"/>
</dbReference>
<dbReference type="GO" id="GO:0046872">
    <property type="term" value="F:metal ion binding"/>
    <property type="evidence" value="ECO:0007669"/>
    <property type="project" value="UniProtKB-KW"/>
</dbReference>
<sequence>MNNQPKMTHSLFVIFFVFGAIIPAFNAHIGDFDEVWRRRAEEAMKFTLQTYESEPANITLAFNQKTRDSVKELSAVVSKNETRRELGTKKYEGPCTVTNPIDKCWRCDPNWADNRKKLVECSMGFGYKTTGGRDGKYYVVSDSSDDYTTPKPGTLRHAVIQKEPLWIIFDRNMKIKLHQELIMQGDKTIDGRGATVHITGGASIMIQYTKNVIIHGLHIHDIVEGNGGMVRDAVDHIGFRTKSDGDGISIFGSSNIWIDHMSMENCYDGIIDAVEGSTGITISNGHYTDHNEVMLFGASDSSSIDQKMQITLAFNHFGKRLVQRMPRCRWGYIHVVNNDYTHWNMYAIGGSKNPTIISQGNRFIAPPDIFKKQITKREYSPESVWMQWTWRSEGDLYMNGAYFVQAGDPDWSKKHQNLYDGIAAAPADQVTWMTRDLVRGLDPYTTIRTIDSWKKYASLVRLVHGLQAWQKPRPIAWPCRTKAKTPPFKKYFPQEQQGPDRAAGAAVAADNSTRRHLAKKYKGPCMATNLIDKCWRCDPHWADHRQKYADCAMGFGSKAIGGKGGRVYVVTDNSDKDVENPTPGTLRHAVIQKEPLWIIFERHMHIKLKRELLMQSHKTIDGRGFNIHIEKGAGLKMQSVNNIIITNLHVHNIGITPGGMIRDSVDHVGIRSEDEGDGISLFAATDVWIDHVSMSRATDGLIDAVQGSTGITISNCHFTDHDKAMLFGANDNHVEDKKMQITLAYNHFGKRLDQRMPRVRFGFFHIVNNDYTHWMRYAIGGNSGATIISQGNRFIAQASLLIKEVTHREKAEESEWKNWTWLSIDDDMQNGAFFRTSGDQDALSKLKNLNLIPAEPSYKVGILTKFAGSLSCTAGRPC</sequence>
<keyword evidence="7 10" id="KW-0106">Calcium</keyword>
<evidence type="ECO:0000256" key="6">
    <source>
        <dbReference type="ARBA" id="ARBA00022729"/>
    </source>
</evidence>
<dbReference type="SMART" id="SM00710">
    <property type="entry name" value="PbH1"/>
    <property type="match status" value="4"/>
</dbReference>
<dbReference type="EC" id="4.2.2.2" evidence="4 10"/>
<feature type="domain" description="Pectate lyase" evidence="11">
    <location>
        <begin position="172"/>
        <end position="369"/>
    </location>
</feature>
<evidence type="ECO:0000256" key="3">
    <source>
        <dbReference type="ARBA" id="ARBA00010980"/>
    </source>
</evidence>
<dbReference type="AlphaFoldDB" id="A0AAF0Q1P9"/>
<reference evidence="12" key="1">
    <citation type="submission" date="2023-08" db="EMBL/GenBank/DDBJ databases">
        <title>A de novo genome assembly of Solanum verrucosum Schlechtendal, a Mexican diploid species geographically isolated from the other diploid A-genome species in potato relatives.</title>
        <authorList>
            <person name="Hosaka K."/>
        </authorList>
    </citation>
    <scope>NUCLEOTIDE SEQUENCE</scope>
    <source>
        <tissue evidence="12">Young leaves</tissue>
    </source>
</reference>
<feature type="domain" description="Pectate lyase" evidence="11">
    <location>
        <begin position="603"/>
        <end position="800"/>
    </location>
</feature>
<keyword evidence="8" id="KW-0325">Glycoprotein</keyword>
<dbReference type="Proteomes" id="UP001234989">
    <property type="component" value="Chromosome 2"/>
</dbReference>
<evidence type="ECO:0000256" key="9">
    <source>
        <dbReference type="ARBA" id="ARBA00023239"/>
    </source>
</evidence>
<dbReference type="InterPro" id="IPR018082">
    <property type="entry name" value="AmbAllergen"/>
</dbReference>
<dbReference type="PRINTS" id="PR00807">
    <property type="entry name" value="AMBALLERGEN"/>
</dbReference>
<dbReference type="InterPro" id="IPR007524">
    <property type="entry name" value="Pec_lyase_N"/>
</dbReference>
<evidence type="ECO:0000256" key="2">
    <source>
        <dbReference type="ARBA" id="ARBA00005220"/>
    </source>
</evidence>
<comment type="catalytic activity">
    <reaction evidence="1 10">
        <text>Eliminative cleavage of (1-&gt;4)-alpha-D-galacturonan to give oligosaccharides with 4-deoxy-alpha-D-galact-4-enuronosyl groups at their non-reducing ends.</text>
        <dbReference type="EC" id="4.2.2.2"/>
    </reaction>
</comment>
<dbReference type="InterPro" id="IPR045032">
    <property type="entry name" value="PEL"/>
</dbReference>
<dbReference type="SMART" id="SM00656">
    <property type="entry name" value="Amb_all"/>
    <property type="match status" value="2"/>
</dbReference>
<comment type="cofactor">
    <cofactor evidence="10">
        <name>Ca(2+)</name>
        <dbReference type="ChEBI" id="CHEBI:29108"/>
    </cofactor>
    <text evidence="10">Binds 1 Ca(2+) ion. Required for its activity.</text>
</comment>
<comment type="similarity">
    <text evidence="3 10">Belongs to the polysaccharide lyase 1 family.</text>
</comment>
<evidence type="ECO:0000313" key="12">
    <source>
        <dbReference type="EMBL" id="WMV15147.1"/>
    </source>
</evidence>
<dbReference type="Gene3D" id="2.160.20.10">
    <property type="entry name" value="Single-stranded right-handed beta-helix, Pectin lyase-like"/>
    <property type="match status" value="2"/>
</dbReference>
<evidence type="ECO:0000256" key="8">
    <source>
        <dbReference type="ARBA" id="ARBA00023180"/>
    </source>
</evidence>
<dbReference type="InterPro" id="IPR006626">
    <property type="entry name" value="PbH1"/>
</dbReference>
<proteinExistence type="inferred from homology"/>
<evidence type="ECO:0000256" key="5">
    <source>
        <dbReference type="ARBA" id="ARBA00022723"/>
    </source>
</evidence>
<evidence type="ECO:0000256" key="1">
    <source>
        <dbReference type="ARBA" id="ARBA00000695"/>
    </source>
</evidence>
<evidence type="ECO:0000256" key="10">
    <source>
        <dbReference type="RuleBase" id="RU361123"/>
    </source>
</evidence>
<dbReference type="Pfam" id="PF00544">
    <property type="entry name" value="Pectate_lyase_4"/>
    <property type="match status" value="2"/>
</dbReference>
<gene>
    <name evidence="12" type="ORF">MTR67_008532</name>
</gene>
<keyword evidence="9 10" id="KW-0456">Lyase</keyword>
<evidence type="ECO:0000313" key="13">
    <source>
        <dbReference type="Proteomes" id="UP001234989"/>
    </source>
</evidence>
<dbReference type="SUPFAM" id="SSF51126">
    <property type="entry name" value="Pectin lyase-like"/>
    <property type="match status" value="2"/>
</dbReference>
<evidence type="ECO:0000259" key="11">
    <source>
        <dbReference type="SMART" id="SM00656"/>
    </source>
</evidence>
<evidence type="ECO:0000256" key="7">
    <source>
        <dbReference type="ARBA" id="ARBA00022837"/>
    </source>
</evidence>
<accession>A0AAF0Q1P9</accession>
<dbReference type="InterPro" id="IPR011050">
    <property type="entry name" value="Pectin_lyase_fold/virulence"/>
</dbReference>
<dbReference type="PANTHER" id="PTHR31683:SF181">
    <property type="entry name" value="PECTATE LYASE 6-RELATED"/>
    <property type="match status" value="1"/>
</dbReference>
<dbReference type="Pfam" id="PF04431">
    <property type="entry name" value="Pec_lyase_N"/>
    <property type="match status" value="1"/>
</dbReference>